<protein>
    <submittedName>
        <fullName evidence="1">Uncharacterized protein</fullName>
    </submittedName>
</protein>
<dbReference type="EMBL" id="LAZR01021726">
    <property type="protein sequence ID" value="KKL84339.1"/>
    <property type="molecule type" value="Genomic_DNA"/>
</dbReference>
<accession>A0A0F9FD86</accession>
<dbReference type="AlphaFoldDB" id="A0A0F9FD86"/>
<name>A0A0F9FD86_9ZZZZ</name>
<organism evidence="1">
    <name type="scientific">marine sediment metagenome</name>
    <dbReference type="NCBI Taxonomy" id="412755"/>
    <lineage>
        <taxon>unclassified sequences</taxon>
        <taxon>metagenomes</taxon>
        <taxon>ecological metagenomes</taxon>
    </lineage>
</organism>
<reference evidence="1" key="1">
    <citation type="journal article" date="2015" name="Nature">
        <title>Complex archaea that bridge the gap between prokaryotes and eukaryotes.</title>
        <authorList>
            <person name="Spang A."/>
            <person name="Saw J.H."/>
            <person name="Jorgensen S.L."/>
            <person name="Zaremba-Niedzwiedzka K."/>
            <person name="Martijn J."/>
            <person name="Lind A.E."/>
            <person name="van Eijk R."/>
            <person name="Schleper C."/>
            <person name="Guy L."/>
            <person name="Ettema T.J."/>
        </authorList>
    </citation>
    <scope>NUCLEOTIDE SEQUENCE</scope>
</reference>
<sequence>MSEIIRPDVSDAAVARAFMELRMALTDRVARHGPGAFAGPHEIDGVLDEEIREWKHAVWINDNQGRRRELLDVAVVCLFGLASLEELGR</sequence>
<evidence type="ECO:0000313" key="1">
    <source>
        <dbReference type="EMBL" id="KKL84339.1"/>
    </source>
</evidence>
<proteinExistence type="predicted"/>
<comment type="caution">
    <text evidence="1">The sequence shown here is derived from an EMBL/GenBank/DDBJ whole genome shotgun (WGS) entry which is preliminary data.</text>
</comment>
<gene>
    <name evidence="1" type="ORF">LCGC14_1965700</name>
</gene>